<dbReference type="PANTHER" id="PTHR42840">
    <property type="entry name" value="NAD(P)-BINDING ROSSMANN-FOLD SUPERFAMILY PROTEIN-RELATED"/>
    <property type="match status" value="1"/>
</dbReference>
<dbReference type="PANTHER" id="PTHR42840:SF3">
    <property type="entry name" value="BINDING ROSSMANN FOLD OXIDOREDUCTASE, PUTATIVE (AFU_ORTHOLOGUE AFUA_2G10240)-RELATED"/>
    <property type="match status" value="1"/>
</dbReference>
<sequence>MATIKFKEASSPYTKPSPSPPVQDTIYRKYLEDVTLKKGLGHPMVKVALFGVGRAGTIHLSNIIASPRLKLLYIVDDVESNRANMKEYWHLDDVTFLTSKQADRVYALEGKKAVLCEKPVAKDNVNTLKCYETAKNNGKPLFCAFYRRFDPSYLDLKERVRNGEIGHVHIIKTVSRDCTLPSLEYLKNSGGILHDSMVHDIDVITWILGEYPTKVSVQAYAHIPEIKAIGDYDTVAVSFCFPSGTLGMIDMSRNSVHGYDQRVEVFGPKGMITADNQRPLSVVTQIGTQGTNTSPIWYSFPSRFMNAYRRELDHFVNIALGKVESSVLPKETLAVSKIASACEESARTGETVKIQWTENELP</sequence>
<accession>A0A0L7QT04</accession>
<dbReference type="SUPFAM" id="SSF51735">
    <property type="entry name" value="NAD(P)-binding Rossmann-fold domains"/>
    <property type="match status" value="1"/>
</dbReference>
<name>A0A0L7QT04_9HYME</name>
<dbReference type="Gene3D" id="3.30.360.10">
    <property type="entry name" value="Dihydrodipicolinate Reductase, domain 2"/>
    <property type="match status" value="1"/>
</dbReference>
<dbReference type="Gene3D" id="3.40.50.720">
    <property type="entry name" value="NAD(P)-binding Rossmann-like Domain"/>
    <property type="match status" value="1"/>
</dbReference>
<dbReference type="OrthoDB" id="64915at2759"/>
<dbReference type="InterPro" id="IPR036291">
    <property type="entry name" value="NAD(P)-bd_dom_sf"/>
</dbReference>
<organism evidence="5 6">
    <name type="scientific">Habropoda laboriosa</name>
    <dbReference type="NCBI Taxonomy" id="597456"/>
    <lineage>
        <taxon>Eukaryota</taxon>
        <taxon>Metazoa</taxon>
        <taxon>Ecdysozoa</taxon>
        <taxon>Arthropoda</taxon>
        <taxon>Hexapoda</taxon>
        <taxon>Insecta</taxon>
        <taxon>Pterygota</taxon>
        <taxon>Neoptera</taxon>
        <taxon>Endopterygota</taxon>
        <taxon>Hymenoptera</taxon>
        <taxon>Apocrita</taxon>
        <taxon>Aculeata</taxon>
        <taxon>Apoidea</taxon>
        <taxon>Anthophila</taxon>
        <taxon>Apidae</taxon>
        <taxon>Habropoda</taxon>
    </lineage>
</organism>
<dbReference type="Pfam" id="PF22725">
    <property type="entry name" value="GFO_IDH_MocA_C3"/>
    <property type="match status" value="1"/>
</dbReference>
<evidence type="ECO:0000259" key="4">
    <source>
        <dbReference type="Pfam" id="PF22725"/>
    </source>
</evidence>
<dbReference type="GO" id="GO:0016491">
    <property type="term" value="F:oxidoreductase activity"/>
    <property type="evidence" value="ECO:0007669"/>
    <property type="project" value="UniProtKB-KW"/>
</dbReference>
<gene>
    <name evidence="5" type="ORF">WH47_05832</name>
</gene>
<dbReference type="EMBL" id="KQ414756">
    <property type="protein sequence ID" value="KOC61684.1"/>
    <property type="molecule type" value="Genomic_DNA"/>
</dbReference>
<dbReference type="STRING" id="597456.A0A0L7QT04"/>
<dbReference type="InterPro" id="IPR055170">
    <property type="entry name" value="GFO_IDH_MocA-like_dom"/>
</dbReference>
<feature type="domain" description="GFO/IDH/MocA-like oxidoreductase" evidence="4">
    <location>
        <begin position="153"/>
        <end position="272"/>
    </location>
</feature>
<evidence type="ECO:0000256" key="1">
    <source>
        <dbReference type="ARBA" id="ARBA00010928"/>
    </source>
</evidence>
<protein>
    <submittedName>
        <fullName evidence="5">Putative oxidoreductase YrbE</fullName>
    </submittedName>
</protein>
<evidence type="ECO:0000256" key="2">
    <source>
        <dbReference type="ARBA" id="ARBA00023002"/>
    </source>
</evidence>
<evidence type="ECO:0000313" key="5">
    <source>
        <dbReference type="EMBL" id="KOC61684.1"/>
    </source>
</evidence>
<feature type="region of interest" description="Disordered" evidence="3">
    <location>
        <begin position="1"/>
        <end position="21"/>
    </location>
</feature>
<keyword evidence="6" id="KW-1185">Reference proteome</keyword>
<dbReference type="SUPFAM" id="SSF55347">
    <property type="entry name" value="Glyceraldehyde-3-phosphate dehydrogenase-like, C-terminal domain"/>
    <property type="match status" value="1"/>
</dbReference>
<reference evidence="5 6" key="1">
    <citation type="submission" date="2015-07" db="EMBL/GenBank/DDBJ databases">
        <title>The genome of Habropoda laboriosa.</title>
        <authorList>
            <person name="Pan H."/>
            <person name="Kapheim K."/>
        </authorList>
    </citation>
    <scope>NUCLEOTIDE SEQUENCE [LARGE SCALE GENOMIC DNA]</scope>
    <source>
        <strain evidence="5">0110345459</strain>
    </source>
</reference>
<comment type="similarity">
    <text evidence="1">Belongs to the Gfo/Idh/MocA family.</text>
</comment>
<evidence type="ECO:0000256" key="3">
    <source>
        <dbReference type="SAM" id="MobiDB-lite"/>
    </source>
</evidence>
<dbReference type="GO" id="GO:0006740">
    <property type="term" value="P:NADPH regeneration"/>
    <property type="evidence" value="ECO:0007669"/>
    <property type="project" value="TreeGrafter"/>
</dbReference>
<dbReference type="Proteomes" id="UP000053825">
    <property type="component" value="Unassembled WGS sequence"/>
</dbReference>
<dbReference type="GO" id="GO:0005737">
    <property type="term" value="C:cytoplasm"/>
    <property type="evidence" value="ECO:0007669"/>
    <property type="project" value="TreeGrafter"/>
</dbReference>
<dbReference type="AlphaFoldDB" id="A0A0L7QT04"/>
<evidence type="ECO:0000313" key="6">
    <source>
        <dbReference type="Proteomes" id="UP000053825"/>
    </source>
</evidence>
<keyword evidence="2" id="KW-0560">Oxidoreductase</keyword>
<proteinExistence type="inferred from homology"/>